<name>A0A417YHB4_9BACI</name>
<comment type="caution">
    <text evidence="1">The sequence shown here is derived from an EMBL/GenBank/DDBJ whole genome shotgun (WGS) entry which is preliminary data.</text>
</comment>
<dbReference type="OrthoDB" id="2166610at2"/>
<organism evidence="1 2">
    <name type="scientific">Oceanobacillus profundus</name>
    <dbReference type="NCBI Taxonomy" id="372463"/>
    <lineage>
        <taxon>Bacteria</taxon>
        <taxon>Bacillati</taxon>
        <taxon>Bacillota</taxon>
        <taxon>Bacilli</taxon>
        <taxon>Bacillales</taxon>
        <taxon>Bacillaceae</taxon>
        <taxon>Oceanobacillus</taxon>
    </lineage>
</organism>
<keyword evidence="2" id="KW-1185">Reference proteome</keyword>
<evidence type="ECO:0000313" key="1">
    <source>
        <dbReference type="EMBL" id="RHW32203.1"/>
    </source>
</evidence>
<sequence length="71" mass="8372">MGKKRKTKDVNHELLDTIIQAEQEWKQIRSIVEQSMEPSINGMQQEAIARAKYLFLLREARLRNISAVRVY</sequence>
<dbReference type="RefSeq" id="WP_095313940.1">
    <property type="nucleotide sequence ID" value="NZ_JAMAWL010000004.1"/>
</dbReference>
<protein>
    <submittedName>
        <fullName evidence="1">DUF2508 family protein</fullName>
    </submittedName>
</protein>
<reference evidence="1 2" key="1">
    <citation type="journal article" date="2007" name="Int. J. Syst. Evol. Microbiol.">
        <title>Oceanobacillus profundus sp. nov., isolated from a deep-sea sediment core.</title>
        <authorList>
            <person name="Kim Y.G."/>
            <person name="Choi D.H."/>
            <person name="Hyun S."/>
            <person name="Cho B.C."/>
        </authorList>
    </citation>
    <scope>NUCLEOTIDE SEQUENCE [LARGE SCALE GENOMIC DNA]</scope>
    <source>
        <strain evidence="1 2">DSM 18246</strain>
    </source>
</reference>
<gene>
    <name evidence="1" type="ORF">D1B32_10565</name>
</gene>
<dbReference type="Pfam" id="PF10704">
    <property type="entry name" value="DUF2508"/>
    <property type="match status" value="1"/>
</dbReference>
<evidence type="ECO:0000313" key="2">
    <source>
        <dbReference type="Proteomes" id="UP000285456"/>
    </source>
</evidence>
<dbReference type="InterPro" id="IPR019644">
    <property type="entry name" value="DUF2508"/>
</dbReference>
<dbReference type="Proteomes" id="UP000285456">
    <property type="component" value="Unassembled WGS sequence"/>
</dbReference>
<proteinExistence type="predicted"/>
<dbReference type="AlphaFoldDB" id="A0A417YHB4"/>
<dbReference type="EMBL" id="QWEH01000006">
    <property type="protein sequence ID" value="RHW32203.1"/>
    <property type="molecule type" value="Genomic_DNA"/>
</dbReference>
<accession>A0A417YHB4</accession>